<feature type="compositionally biased region" description="Basic residues" evidence="1">
    <location>
        <begin position="503"/>
        <end position="522"/>
    </location>
</feature>
<feature type="compositionally biased region" description="Polar residues" evidence="1">
    <location>
        <begin position="251"/>
        <end position="264"/>
    </location>
</feature>
<feature type="region of interest" description="Disordered" evidence="1">
    <location>
        <begin position="203"/>
        <end position="264"/>
    </location>
</feature>
<evidence type="ECO:0000313" key="2">
    <source>
        <dbReference type="EMBL" id="CAG6620339.1"/>
    </source>
</evidence>
<feature type="region of interest" description="Disordered" evidence="1">
    <location>
        <begin position="481"/>
        <end position="543"/>
    </location>
</feature>
<feature type="compositionally biased region" description="Basic and acidic residues" evidence="1">
    <location>
        <begin position="224"/>
        <end position="237"/>
    </location>
</feature>
<proteinExistence type="predicted"/>
<dbReference type="EMBL" id="HBUF01047510">
    <property type="protein sequence ID" value="CAG6620339.1"/>
    <property type="molecule type" value="Transcribed_RNA"/>
</dbReference>
<feature type="region of interest" description="Disordered" evidence="1">
    <location>
        <begin position="107"/>
        <end position="133"/>
    </location>
</feature>
<feature type="compositionally biased region" description="Low complexity" evidence="1">
    <location>
        <begin position="481"/>
        <end position="493"/>
    </location>
</feature>
<dbReference type="AlphaFoldDB" id="A0A8D8M166"/>
<feature type="region of interest" description="Disordered" evidence="1">
    <location>
        <begin position="558"/>
        <end position="581"/>
    </location>
</feature>
<feature type="compositionally biased region" description="Basic and acidic residues" evidence="1">
    <location>
        <begin position="523"/>
        <end position="534"/>
    </location>
</feature>
<accession>A0A8D8M166</accession>
<organism evidence="2">
    <name type="scientific">Cacopsylla melanoneura</name>
    <dbReference type="NCBI Taxonomy" id="428564"/>
    <lineage>
        <taxon>Eukaryota</taxon>
        <taxon>Metazoa</taxon>
        <taxon>Ecdysozoa</taxon>
        <taxon>Arthropoda</taxon>
        <taxon>Hexapoda</taxon>
        <taxon>Insecta</taxon>
        <taxon>Pterygota</taxon>
        <taxon>Neoptera</taxon>
        <taxon>Paraneoptera</taxon>
        <taxon>Hemiptera</taxon>
        <taxon>Sternorrhyncha</taxon>
        <taxon>Psylloidea</taxon>
        <taxon>Psyllidae</taxon>
        <taxon>Psyllinae</taxon>
        <taxon>Cacopsylla</taxon>
    </lineage>
</organism>
<evidence type="ECO:0000256" key="1">
    <source>
        <dbReference type="SAM" id="MobiDB-lite"/>
    </source>
</evidence>
<feature type="compositionally biased region" description="Basic and acidic residues" evidence="1">
    <location>
        <begin position="570"/>
        <end position="581"/>
    </location>
</feature>
<feature type="compositionally biased region" description="Polar residues" evidence="1">
    <location>
        <begin position="318"/>
        <end position="337"/>
    </location>
</feature>
<name>A0A8D8M166_9HEMI</name>
<feature type="compositionally biased region" description="Basic and acidic residues" evidence="1">
    <location>
        <begin position="107"/>
        <end position="129"/>
    </location>
</feature>
<sequence length="669" mass="76839">MRAHWETSEKSIYIRTVWINGVRHAILSKNDPLLKTNTGVPKRPHSCGNIIQTVKRRNKKRVSDYNRSLSMCTTSSNEVSTGIDSLESPSDIEYEYRFDSAYRTIGKDNAGESESKSRRRREGGEERSGKYKKIKLPNLNMKTNHNMNSNSSPVNINNAHTNGFNDTRTNYNYFLKDNFINPITERVLNWLDLASKETNSIGFGDHMDDINGGSNNLIDENDDEIGKNDNENKRPSHDNGVLARKGGEPSGNHQGNRTSRDTLNNSVDIINNQEKDIEHNQYNQSSERNRHTETIWGSNKYAELMENSWSRHQDRSKTANVGNNVQTSSRTHRTSGNEYRGQTVETNRNAVPSRQRHGSDHQRYPSELGEEAEDGFHRIPPPTTTPTANSGASNFTFNFQTITNATKNGTDKCSSTSIPYTKNIRTNNDLIRRNNENISRLVQNIDTFKKTNEIVGNNNNTSRTNRDAHNSDRVYKTNSYNINHNLNNTNTNNDKSSIELGTKSKHKKGHRKSRSNGRRNHSNRNDAARVTEHQTDDEEEYASDEDINDTFRFIIGMKSDNDGTGNPAHRYHEYGPNRTNEHTTRTNARYILCFIQDHSLLLYHEYGPNRTNEHTTRTNARYILCFIQDHSLLLYHEYGPNRTNEHTTRTNARYILCFIQDHSLLLYIY</sequence>
<protein>
    <submittedName>
        <fullName evidence="2">Uncharacterized protein</fullName>
    </submittedName>
</protein>
<feature type="region of interest" description="Disordered" evidence="1">
    <location>
        <begin position="313"/>
        <end position="373"/>
    </location>
</feature>
<reference evidence="2" key="1">
    <citation type="submission" date="2021-05" db="EMBL/GenBank/DDBJ databases">
        <authorList>
            <person name="Alioto T."/>
            <person name="Alioto T."/>
            <person name="Gomez Garrido J."/>
        </authorList>
    </citation>
    <scope>NUCLEOTIDE SEQUENCE</scope>
</reference>
<feature type="compositionally biased region" description="Polar residues" evidence="1">
    <location>
        <begin position="343"/>
        <end position="352"/>
    </location>
</feature>